<sequence>MTYTIEIREEEVLAAIKKLQQAEGDIAKASSGPTPNLTCAAQPTAMQEFDDMIDWALVELKVRTNNWQHYLATQADNIKATVEDLIARDESFSLDLNTDTGWVENVQATTGTAPASDTSTRSTGSPSVDPGEGETESTPAPAGSGGSSRPTPATDGEDNG</sequence>
<dbReference type="Proteomes" id="UP000318331">
    <property type="component" value="Unassembled WGS sequence"/>
</dbReference>
<feature type="region of interest" description="Disordered" evidence="1">
    <location>
        <begin position="105"/>
        <end position="160"/>
    </location>
</feature>
<comment type="caution">
    <text evidence="2">The sequence shown here is derived from an EMBL/GenBank/DDBJ whole genome shotgun (WGS) entry which is preliminary data.</text>
</comment>
<reference evidence="2 3" key="1">
    <citation type="submission" date="2019-06" db="EMBL/GenBank/DDBJ databases">
        <title>Sequencing the genomes of 1000 actinobacteria strains.</title>
        <authorList>
            <person name="Klenk H.-P."/>
        </authorList>
    </citation>
    <scope>NUCLEOTIDE SEQUENCE [LARGE SCALE GENOMIC DNA]</scope>
    <source>
        <strain evidence="2 3">DSM 18031</strain>
    </source>
</reference>
<organism evidence="2 3">
    <name type="scientific">Klugiella xanthotipulae</name>
    <dbReference type="NCBI Taxonomy" id="244735"/>
    <lineage>
        <taxon>Bacteria</taxon>
        <taxon>Bacillati</taxon>
        <taxon>Actinomycetota</taxon>
        <taxon>Actinomycetes</taxon>
        <taxon>Micrococcales</taxon>
        <taxon>Microbacteriaceae</taxon>
        <taxon>Klugiella</taxon>
    </lineage>
</organism>
<evidence type="ECO:0000313" key="2">
    <source>
        <dbReference type="EMBL" id="TQM57582.1"/>
    </source>
</evidence>
<gene>
    <name evidence="2" type="ORF">FB466_2575</name>
</gene>
<accession>A0A543HGX5</accession>
<feature type="compositionally biased region" description="Polar residues" evidence="1">
    <location>
        <begin position="105"/>
        <end position="126"/>
    </location>
</feature>
<dbReference type="AlphaFoldDB" id="A0A543HGX5"/>
<name>A0A543HGX5_9MICO</name>
<dbReference type="RefSeq" id="WP_141918807.1">
    <property type="nucleotide sequence ID" value="NZ_BAAAYS010000015.1"/>
</dbReference>
<feature type="compositionally biased region" description="Low complexity" evidence="1">
    <location>
        <begin position="137"/>
        <end position="154"/>
    </location>
</feature>
<evidence type="ECO:0000256" key="1">
    <source>
        <dbReference type="SAM" id="MobiDB-lite"/>
    </source>
</evidence>
<keyword evidence="3" id="KW-1185">Reference proteome</keyword>
<dbReference type="EMBL" id="VFPN01000004">
    <property type="protein sequence ID" value="TQM57582.1"/>
    <property type="molecule type" value="Genomic_DNA"/>
</dbReference>
<protein>
    <submittedName>
        <fullName evidence="2">Uncharacterized protein</fullName>
    </submittedName>
</protein>
<evidence type="ECO:0000313" key="3">
    <source>
        <dbReference type="Proteomes" id="UP000318331"/>
    </source>
</evidence>
<proteinExistence type="predicted"/>